<keyword evidence="2" id="KW-1185">Reference proteome</keyword>
<proteinExistence type="predicted"/>
<dbReference type="Proteomes" id="UP000184305">
    <property type="component" value="Unassembled WGS sequence"/>
</dbReference>
<reference evidence="2" key="1">
    <citation type="submission" date="2016-11" db="EMBL/GenBank/DDBJ databases">
        <authorList>
            <person name="Varghese N."/>
            <person name="Submissions S."/>
        </authorList>
    </citation>
    <scope>NUCLEOTIDE SEQUENCE [LARGE SCALE GENOMIC DNA]</scope>
    <source>
        <strain evidence="2">CECT 8089</strain>
    </source>
</reference>
<evidence type="ECO:0000313" key="2">
    <source>
        <dbReference type="Proteomes" id="UP000184305"/>
    </source>
</evidence>
<protein>
    <submittedName>
        <fullName evidence="1">Uncharacterized protein</fullName>
    </submittedName>
</protein>
<evidence type="ECO:0000313" key="1">
    <source>
        <dbReference type="EMBL" id="SHM76319.1"/>
    </source>
</evidence>
<gene>
    <name evidence="1" type="ORF">SAMN05216288_4235</name>
</gene>
<dbReference type="RefSeq" id="WP_073267442.1">
    <property type="nucleotide sequence ID" value="NZ_FRBQ01000008.1"/>
</dbReference>
<accession>A0A1M7LEC8</accession>
<organism evidence="1 2">
    <name type="scientific">Phytopseudomonas punonensis</name>
    <dbReference type="NCBI Taxonomy" id="1220495"/>
    <lineage>
        <taxon>Bacteria</taxon>
        <taxon>Pseudomonadati</taxon>
        <taxon>Pseudomonadota</taxon>
        <taxon>Gammaproteobacteria</taxon>
        <taxon>Pseudomonadales</taxon>
        <taxon>Pseudomonadaceae</taxon>
        <taxon>Phytopseudomonas</taxon>
    </lineage>
</organism>
<dbReference type="OrthoDB" id="4553984at2"/>
<dbReference type="EMBL" id="FRBQ01000008">
    <property type="protein sequence ID" value="SHM76319.1"/>
    <property type="molecule type" value="Genomic_DNA"/>
</dbReference>
<dbReference type="AlphaFoldDB" id="A0A1M7LEC8"/>
<name>A0A1M7LEC8_9GAMM</name>
<dbReference type="STRING" id="1220495.SAMN05216288_4235"/>
<sequence length="173" mass="17571">MAAQRYLALVAGKLKQMVGIQTSQGAEDAGKLIAADDTGKLDPSFLPAGIGANQVVATASEALSPGDFVNLYSNAGALGMRKADNSNGREAWGFVEAAVTNGAPGTAKRLNVTNAARAGMVAGGEYWLGTAGGVITAPLDAADAANANKVSQYLGRAKSETELVTVEYSPVIL</sequence>